<dbReference type="Proteomes" id="UP001597058">
    <property type="component" value="Unassembled WGS sequence"/>
</dbReference>
<dbReference type="InterPro" id="IPR036390">
    <property type="entry name" value="WH_DNA-bd_sf"/>
</dbReference>
<dbReference type="EMBL" id="JBHTMM010000139">
    <property type="protein sequence ID" value="MFD1312807.1"/>
    <property type="molecule type" value="Genomic_DNA"/>
</dbReference>
<dbReference type="Gene3D" id="1.10.10.10">
    <property type="entry name" value="Winged helix-like DNA-binding domain superfamily/Winged helix DNA-binding domain"/>
    <property type="match status" value="1"/>
</dbReference>
<proteinExistence type="predicted"/>
<organism evidence="2 3">
    <name type="scientific">Streptomyces kaempferi</name>
    <dbReference type="NCBI Taxonomy" id="333725"/>
    <lineage>
        <taxon>Bacteria</taxon>
        <taxon>Bacillati</taxon>
        <taxon>Actinomycetota</taxon>
        <taxon>Actinomycetes</taxon>
        <taxon>Kitasatosporales</taxon>
        <taxon>Streptomycetaceae</taxon>
        <taxon>Streptomyces</taxon>
    </lineage>
</organism>
<dbReference type="InterPro" id="IPR000835">
    <property type="entry name" value="HTH_MarR-typ"/>
</dbReference>
<evidence type="ECO:0000313" key="3">
    <source>
        <dbReference type="Proteomes" id="UP001597058"/>
    </source>
</evidence>
<gene>
    <name evidence="2" type="ORF">ACFQ5X_44490</name>
</gene>
<protein>
    <submittedName>
        <fullName evidence="2">MarR family transcriptional regulator</fullName>
    </submittedName>
</protein>
<dbReference type="InterPro" id="IPR036388">
    <property type="entry name" value="WH-like_DNA-bd_sf"/>
</dbReference>
<sequence length="195" mass="21605">MASWAAAGVVREIREVLPGRIRRQVGKGARAVGTVSDLQAGKAAPTVGRTLTAPTLAINGRHRGRVVDTRGLPLMVMKPNSLRVFAAGQHRRTERMVHEQTGKWSFLTGYARVLIVVARDPALRLRDIAAACHITERTAQNIVTGLEQAGYLRRERAGRRTRYNVCPDGTLRHPTESHLPVRALVELFTRHDGKR</sequence>
<dbReference type="Pfam" id="PF12802">
    <property type="entry name" value="MarR_2"/>
    <property type="match status" value="1"/>
</dbReference>
<dbReference type="RefSeq" id="WP_381330883.1">
    <property type="nucleotide sequence ID" value="NZ_JBHTMM010000139.1"/>
</dbReference>
<dbReference type="SUPFAM" id="SSF46785">
    <property type="entry name" value="Winged helix' DNA-binding domain"/>
    <property type="match status" value="1"/>
</dbReference>
<comment type="caution">
    <text evidence="2">The sequence shown here is derived from an EMBL/GenBank/DDBJ whole genome shotgun (WGS) entry which is preliminary data.</text>
</comment>
<feature type="domain" description="HTH marR-type" evidence="1">
    <location>
        <begin position="111"/>
        <end position="159"/>
    </location>
</feature>
<reference evidence="3" key="1">
    <citation type="journal article" date="2019" name="Int. J. Syst. Evol. Microbiol.">
        <title>The Global Catalogue of Microorganisms (GCM) 10K type strain sequencing project: providing services to taxonomists for standard genome sequencing and annotation.</title>
        <authorList>
            <consortium name="The Broad Institute Genomics Platform"/>
            <consortium name="The Broad Institute Genome Sequencing Center for Infectious Disease"/>
            <person name="Wu L."/>
            <person name="Ma J."/>
        </authorList>
    </citation>
    <scope>NUCLEOTIDE SEQUENCE [LARGE SCALE GENOMIC DNA]</scope>
    <source>
        <strain evidence="3">CGMCC 4.7020</strain>
    </source>
</reference>
<accession>A0ABW3XT89</accession>
<evidence type="ECO:0000259" key="1">
    <source>
        <dbReference type="Pfam" id="PF12802"/>
    </source>
</evidence>
<name>A0ABW3XT89_9ACTN</name>
<keyword evidence="3" id="KW-1185">Reference proteome</keyword>
<evidence type="ECO:0000313" key="2">
    <source>
        <dbReference type="EMBL" id="MFD1312807.1"/>
    </source>
</evidence>